<keyword evidence="3" id="KW-1185">Reference proteome</keyword>
<evidence type="ECO:0000313" key="3">
    <source>
        <dbReference type="Proteomes" id="UP001239994"/>
    </source>
</evidence>
<dbReference type="EMBL" id="JAROKS010000001">
    <property type="protein sequence ID" value="KAK1806172.1"/>
    <property type="molecule type" value="Genomic_DNA"/>
</dbReference>
<reference evidence="2" key="1">
    <citation type="submission" date="2023-03" db="EMBL/GenBank/DDBJ databases">
        <title>Electrophorus voltai genome.</title>
        <authorList>
            <person name="Bian C."/>
        </authorList>
    </citation>
    <scope>NUCLEOTIDE SEQUENCE</scope>
    <source>
        <strain evidence="2">CB-2022</strain>
        <tissue evidence="2">Muscle</tissue>
    </source>
</reference>
<name>A0AAD8ZVJ4_9TELE</name>
<organism evidence="2 3">
    <name type="scientific">Electrophorus voltai</name>
    <dbReference type="NCBI Taxonomy" id="2609070"/>
    <lineage>
        <taxon>Eukaryota</taxon>
        <taxon>Metazoa</taxon>
        <taxon>Chordata</taxon>
        <taxon>Craniata</taxon>
        <taxon>Vertebrata</taxon>
        <taxon>Euteleostomi</taxon>
        <taxon>Actinopterygii</taxon>
        <taxon>Neopterygii</taxon>
        <taxon>Teleostei</taxon>
        <taxon>Ostariophysi</taxon>
        <taxon>Gymnotiformes</taxon>
        <taxon>Gymnotoidei</taxon>
        <taxon>Gymnotidae</taxon>
        <taxon>Electrophorus</taxon>
    </lineage>
</organism>
<dbReference type="AlphaFoldDB" id="A0AAD8ZVJ4"/>
<dbReference type="Proteomes" id="UP001239994">
    <property type="component" value="Unassembled WGS sequence"/>
</dbReference>
<proteinExistence type="predicted"/>
<protein>
    <submittedName>
        <fullName evidence="2">Uncharacterized protein</fullName>
    </submittedName>
</protein>
<feature type="region of interest" description="Disordered" evidence="1">
    <location>
        <begin position="77"/>
        <end position="152"/>
    </location>
</feature>
<gene>
    <name evidence="2" type="ORF">P4O66_000064</name>
</gene>
<sequence>MREACSAQTALAGGRRRAEARESDAEMDGGEERSGERVERPVMDGSRAAEQTGWGGGGVSDLESAWACSSSPLLLTRSLAPSDTRRLINSPPPSEQERPDTARSLTLGEGGESGWMTDGGVAMRGTGGGGRRGVDTNTSANGRGTEKHDGRA</sequence>
<feature type="region of interest" description="Disordered" evidence="1">
    <location>
        <begin position="1"/>
        <end position="62"/>
    </location>
</feature>
<comment type="caution">
    <text evidence="2">The sequence shown here is derived from an EMBL/GenBank/DDBJ whole genome shotgun (WGS) entry which is preliminary data.</text>
</comment>
<evidence type="ECO:0000256" key="1">
    <source>
        <dbReference type="SAM" id="MobiDB-lite"/>
    </source>
</evidence>
<accession>A0AAD8ZVJ4</accession>
<evidence type="ECO:0000313" key="2">
    <source>
        <dbReference type="EMBL" id="KAK1806172.1"/>
    </source>
</evidence>
<feature type="compositionally biased region" description="Basic and acidic residues" evidence="1">
    <location>
        <begin position="16"/>
        <end position="42"/>
    </location>
</feature>